<evidence type="ECO:0000259" key="4">
    <source>
        <dbReference type="Pfam" id="PF05592"/>
    </source>
</evidence>
<dbReference type="Pfam" id="PF08531">
    <property type="entry name" value="Bac_rhamnosid_N"/>
    <property type="match status" value="1"/>
</dbReference>
<dbReference type="PANTHER" id="PTHR33307:SF6">
    <property type="entry name" value="ALPHA-RHAMNOSIDASE (EUROFUNG)-RELATED"/>
    <property type="match status" value="1"/>
</dbReference>
<feature type="domain" description="Alpha-L-rhamnosidase six-hairpin glycosidase" evidence="6">
    <location>
        <begin position="509"/>
        <end position="871"/>
    </location>
</feature>
<evidence type="ECO:0000256" key="1">
    <source>
        <dbReference type="ARBA" id="ARBA00001445"/>
    </source>
</evidence>
<dbReference type="InterPro" id="IPR013783">
    <property type="entry name" value="Ig-like_fold"/>
</dbReference>
<reference evidence="8 9" key="1">
    <citation type="submission" date="2023-08" db="EMBL/GenBank/DDBJ databases">
        <title>Pseudoalteromonas haloplanktis LL1 genome.</title>
        <authorList>
            <person name="Wu S."/>
        </authorList>
    </citation>
    <scope>NUCLEOTIDE SEQUENCE [LARGE SCALE GENOMIC DNA]</scope>
    <source>
        <strain evidence="8 9">LL1</strain>
    </source>
</reference>
<dbReference type="GO" id="GO:0016787">
    <property type="term" value="F:hydrolase activity"/>
    <property type="evidence" value="ECO:0007669"/>
    <property type="project" value="UniProtKB-KW"/>
</dbReference>
<comment type="catalytic activity">
    <reaction evidence="1">
        <text>Hydrolysis of terminal non-reducing alpha-L-rhamnose residues in alpha-L-rhamnosides.</text>
        <dbReference type="EC" id="3.2.1.40"/>
    </reaction>
</comment>
<evidence type="ECO:0000256" key="3">
    <source>
        <dbReference type="ARBA" id="ARBA00022801"/>
    </source>
</evidence>
<dbReference type="Gene3D" id="1.50.10.10">
    <property type="match status" value="1"/>
</dbReference>
<dbReference type="InterPro" id="IPR012341">
    <property type="entry name" value="6hp_glycosidase-like_sf"/>
</dbReference>
<name>A0ABU1BH16_PSEHA</name>
<dbReference type="Pfam" id="PF17390">
    <property type="entry name" value="Bac_rhamnosid_C"/>
    <property type="match status" value="1"/>
</dbReference>
<dbReference type="InterPro" id="IPR008902">
    <property type="entry name" value="Rhamnosid_concanavalin"/>
</dbReference>
<dbReference type="Gene3D" id="2.60.120.260">
    <property type="entry name" value="Galactose-binding domain-like"/>
    <property type="match status" value="2"/>
</dbReference>
<dbReference type="Gene3D" id="2.60.40.10">
    <property type="entry name" value="Immunoglobulins"/>
    <property type="match status" value="1"/>
</dbReference>
<dbReference type="Gene3D" id="2.60.420.10">
    <property type="entry name" value="Maltose phosphorylase, domain 3"/>
    <property type="match status" value="1"/>
</dbReference>
<evidence type="ECO:0000259" key="7">
    <source>
        <dbReference type="Pfam" id="PF17390"/>
    </source>
</evidence>
<dbReference type="PANTHER" id="PTHR33307">
    <property type="entry name" value="ALPHA-RHAMNOSIDASE (EUROFUNG)"/>
    <property type="match status" value="1"/>
</dbReference>
<dbReference type="EC" id="3.2.1.40" evidence="2"/>
<dbReference type="Proteomes" id="UP001226574">
    <property type="component" value="Unassembled WGS sequence"/>
</dbReference>
<evidence type="ECO:0000313" key="9">
    <source>
        <dbReference type="Proteomes" id="UP001226574"/>
    </source>
</evidence>
<dbReference type="EMBL" id="JAVIFY010000020">
    <property type="protein sequence ID" value="MDQ9093773.1"/>
    <property type="molecule type" value="Genomic_DNA"/>
</dbReference>
<proteinExistence type="predicted"/>
<dbReference type="Pfam" id="PF05592">
    <property type="entry name" value="Bac_rhamnosid"/>
    <property type="match status" value="1"/>
</dbReference>
<evidence type="ECO:0000259" key="5">
    <source>
        <dbReference type="Pfam" id="PF08531"/>
    </source>
</evidence>
<dbReference type="PROSITE" id="PS51257">
    <property type="entry name" value="PROKAR_LIPOPROTEIN"/>
    <property type="match status" value="1"/>
</dbReference>
<evidence type="ECO:0000259" key="6">
    <source>
        <dbReference type="Pfam" id="PF17389"/>
    </source>
</evidence>
<feature type="domain" description="Alpha-L-rhamnosidase C-terminal" evidence="7">
    <location>
        <begin position="874"/>
        <end position="940"/>
    </location>
</feature>
<feature type="domain" description="Bacterial alpha-L-rhamnosidase N-terminal" evidence="5">
    <location>
        <begin position="216"/>
        <end position="384"/>
    </location>
</feature>
<dbReference type="InterPro" id="IPR035396">
    <property type="entry name" value="Bac_rhamnosid6H"/>
</dbReference>
<organism evidence="8 9">
    <name type="scientific">Pseudoalteromonas haloplanktis</name>
    <name type="common">Alteromonas haloplanktis</name>
    <dbReference type="NCBI Taxonomy" id="228"/>
    <lineage>
        <taxon>Bacteria</taxon>
        <taxon>Pseudomonadati</taxon>
        <taxon>Pseudomonadota</taxon>
        <taxon>Gammaproteobacteria</taxon>
        <taxon>Alteromonadales</taxon>
        <taxon>Pseudoalteromonadaceae</taxon>
        <taxon>Pseudoalteromonas</taxon>
    </lineage>
</organism>
<dbReference type="InterPro" id="IPR013737">
    <property type="entry name" value="Bac_rhamnosid_N"/>
</dbReference>
<dbReference type="SUPFAM" id="SSF48208">
    <property type="entry name" value="Six-hairpin glycosidases"/>
    <property type="match status" value="1"/>
</dbReference>
<keyword evidence="9" id="KW-1185">Reference proteome</keyword>
<comment type="caution">
    <text evidence="8">The sequence shown here is derived from an EMBL/GenBank/DDBJ whole genome shotgun (WGS) entry which is preliminary data.</text>
</comment>
<dbReference type="Pfam" id="PF17389">
    <property type="entry name" value="Bac_rhamnosid6H"/>
    <property type="match status" value="1"/>
</dbReference>
<protein>
    <recommendedName>
        <fullName evidence="2">alpha-L-rhamnosidase</fullName>
        <ecNumber evidence="2">3.2.1.40</ecNumber>
    </recommendedName>
</protein>
<dbReference type="Pfam" id="PF25788">
    <property type="entry name" value="Ig_Rha78A_N"/>
    <property type="match status" value="1"/>
</dbReference>
<sequence>MSKLIRSLSSFVNRANKVHVSLFSVFIFLAGCAEHNQHSTESESSKVVAQVAAPIQLKVGEGFVNPLGYYEQRPRFSWKIPQYGKAQFQSAYQIQVATSAKFLDTQVIWDSEKVVSDNSAWISYQGKKLLSRQKVYWRVKMWDENDQASKWSEVNHLEIGLLNNDDWQAKWIGHPDANEFDEDSVFNRTVKGGRFPAPNNKYYRPHYLRKGFSLDKDIYQARLYITSKGVFKPFINGKAISNDVMTPGWTPYHKRIETLTYDVTSHLKIGENTLAAIVAEGWHSGRIFHPTEQQYMLPMRLLAQLEVTFTDGTQQIVASNKDWQSTDQGPIREASNYDGEIYDANFELTNWHSADFDKNQDADKWQKVITEPLEQHVLLKPKRHSTVRETLTIPAVKIVSQKNGITIFDMGQNMVGVPEINIPVIKNQQVKLRFAEAIDKGEFAVTNLRSAKATDLYTPNKTGVVRYQPTFTFHGYQFVELSGYDQASTPTLDWVKGKVLHSDFEVYDNFTSTNADLNQLSDNVSWGLRGNFLDIPTDCPQRDERLGWTGDAQVFAQTSMYKADVYGFWAAWLESVREEQSIDGMVPNFVPFRNFLTSLTGSAWGDAATIVPWELYQFTGDKTILAENYIMMKRWLGYHTFNSYQHISTMSSHGDWLQPFTSDGNNGGDTHRDLIATAYYAYSADIVAKTARILGYHTDADQYEVLFNNIKRKFRDYFFDENLLLRTNIIKPPIYNNGSERQGPTKKISPKTTQTSYLLPLAFDLFAVEEQNQAVEQLVTLIEKSDRHLRTGFLGTPLLAPVLQKFGHSDLMYEILFKESYPSWFYSIKNGATTTWERWDSYSLETGFNGEKMNSLNHYAYGAIASWFYRGMLGIEQTQPGFKHFKVEPQFTDKLSTVNGSHPTPYGDIAVSWAITDGQLIMSLTVPKNTEARLVLPKIEDIAVIRNRSIAVSESEVLLPGEYEIRGTVAF</sequence>
<accession>A0ABU1BH16</accession>
<gene>
    <name evidence="8" type="ORF">RC083_19555</name>
</gene>
<dbReference type="InterPro" id="IPR035398">
    <property type="entry name" value="Bac_rhamnosid_C"/>
</dbReference>
<evidence type="ECO:0000313" key="8">
    <source>
        <dbReference type="EMBL" id="MDQ9093773.1"/>
    </source>
</evidence>
<feature type="domain" description="Alpha-L-rhamnosidase concanavalin-like" evidence="4">
    <location>
        <begin position="402"/>
        <end position="501"/>
    </location>
</feature>
<dbReference type="RefSeq" id="WP_016710366.1">
    <property type="nucleotide sequence ID" value="NZ_JAVIFY010000020.1"/>
</dbReference>
<dbReference type="PIRSF" id="PIRSF010631">
    <property type="entry name" value="A-rhamnsds"/>
    <property type="match status" value="1"/>
</dbReference>
<evidence type="ECO:0000256" key="2">
    <source>
        <dbReference type="ARBA" id="ARBA00012652"/>
    </source>
</evidence>
<keyword evidence="3 8" id="KW-0378">Hydrolase</keyword>
<dbReference type="InterPro" id="IPR016007">
    <property type="entry name" value="Alpha_rhamnosid"/>
</dbReference>
<dbReference type="InterPro" id="IPR008928">
    <property type="entry name" value="6-hairpin_glycosidase_sf"/>
</dbReference>